<organism evidence="3 4">
    <name type="scientific">Eimeria necatrix</name>
    <dbReference type="NCBI Taxonomy" id="51315"/>
    <lineage>
        <taxon>Eukaryota</taxon>
        <taxon>Sar</taxon>
        <taxon>Alveolata</taxon>
        <taxon>Apicomplexa</taxon>
        <taxon>Conoidasida</taxon>
        <taxon>Coccidia</taxon>
        <taxon>Eucoccidiorida</taxon>
        <taxon>Eimeriorina</taxon>
        <taxon>Eimeriidae</taxon>
        <taxon>Eimeria</taxon>
    </lineage>
</organism>
<dbReference type="AlphaFoldDB" id="U6MR81"/>
<evidence type="ECO:0000256" key="2">
    <source>
        <dbReference type="SAM" id="Phobius"/>
    </source>
</evidence>
<name>U6MR81_9EIME</name>
<feature type="compositionally biased region" description="Low complexity" evidence="1">
    <location>
        <begin position="250"/>
        <end position="262"/>
    </location>
</feature>
<keyword evidence="2" id="KW-1133">Transmembrane helix</keyword>
<keyword evidence="2" id="KW-0812">Transmembrane</keyword>
<dbReference type="GeneID" id="25472834"/>
<keyword evidence="4" id="KW-1185">Reference proteome</keyword>
<reference evidence="3" key="2">
    <citation type="submission" date="2013-10" db="EMBL/GenBank/DDBJ databases">
        <authorList>
            <person name="Aslett M."/>
        </authorList>
    </citation>
    <scope>NUCLEOTIDE SEQUENCE [LARGE SCALE GENOMIC DNA]</scope>
    <source>
        <strain evidence="3">Houghton</strain>
    </source>
</reference>
<feature type="compositionally biased region" description="Basic and acidic residues" evidence="1">
    <location>
        <begin position="521"/>
        <end position="540"/>
    </location>
</feature>
<keyword evidence="2" id="KW-0472">Membrane</keyword>
<dbReference type="OrthoDB" id="10482497at2759"/>
<dbReference type="Proteomes" id="UP000030754">
    <property type="component" value="Unassembled WGS sequence"/>
</dbReference>
<evidence type="ECO:0000256" key="1">
    <source>
        <dbReference type="SAM" id="MobiDB-lite"/>
    </source>
</evidence>
<dbReference type="EMBL" id="HG723041">
    <property type="protein sequence ID" value="CDJ64994.1"/>
    <property type="molecule type" value="Genomic_DNA"/>
</dbReference>
<protein>
    <submittedName>
        <fullName evidence="3">Uncharacterized protein</fullName>
    </submittedName>
</protein>
<feature type="compositionally biased region" description="Low complexity" evidence="1">
    <location>
        <begin position="969"/>
        <end position="983"/>
    </location>
</feature>
<gene>
    <name evidence="3" type="ORF">ENH_00026660</name>
</gene>
<feature type="region of interest" description="Disordered" evidence="1">
    <location>
        <begin position="519"/>
        <end position="559"/>
    </location>
</feature>
<feature type="region of interest" description="Disordered" evidence="1">
    <location>
        <begin position="250"/>
        <end position="287"/>
    </location>
</feature>
<reference evidence="3" key="1">
    <citation type="submission" date="2013-10" db="EMBL/GenBank/DDBJ databases">
        <title>Genomic analysis of the causative agents of coccidiosis in chickens.</title>
        <authorList>
            <person name="Reid A.J."/>
            <person name="Blake D."/>
            <person name="Billington K."/>
            <person name="Browne H."/>
            <person name="Dunn M."/>
            <person name="Hung S."/>
            <person name="Kawahara F."/>
            <person name="Miranda-Saavedra D."/>
            <person name="Mourier T."/>
            <person name="Nagra H."/>
            <person name="Otto T.D."/>
            <person name="Rawlings N."/>
            <person name="Sanchez A."/>
            <person name="Sanders M."/>
            <person name="Subramaniam C."/>
            <person name="Tay Y."/>
            <person name="Dear P."/>
            <person name="Doerig C."/>
            <person name="Gruber A."/>
            <person name="Parkinson J."/>
            <person name="Shirley M."/>
            <person name="Wan K.L."/>
            <person name="Berriman M."/>
            <person name="Tomley F."/>
            <person name="Pain A."/>
        </authorList>
    </citation>
    <scope>NUCLEOTIDE SEQUENCE [LARGE SCALE GENOMIC DNA]</scope>
    <source>
        <strain evidence="3">Houghton</strain>
    </source>
</reference>
<sequence length="1039" mass="110522">MKPSRSCGRVLAAFDGGSRSSSSSSSNGSSGSCCSRFLYRFMFFALCLPVCFLVLGSAAAGENGAISATTTVASAAAAAPTAAGDALTTGTPPTSPDLSPRGISPYLLHFQGPLRGPIRGPLRGPFRPNSRGPAKSGYAAPRGWDPLPKDADIVWTETWDSAKAAAAAAAAAESPPVAAKRSALFPQSRLTKGFLLLSFLAALLLLRVPLPLRRQRGAAAERDAESSAAKAAEIAASAAAAAPAAAAAKRPATSAAAPGPATAERKPEPPAAPEAEQSTEELARTAAAAEAAAAEAAAARESAGEASASMLAAEESPWDPNAAAVPAAFKPLLQQDTLQALLDETEALAKTLGGSSTFVRFLRMRTAVSAAMAELQQLQQAVAAAAAPPPAGAAGKPVAAAATAGLVPTVERLEDQVNAALAEAQWLHTMAAETIEGQQQAAEELVLQLHSEQQLLQQAGQRFAALYSKAFAASPVPDLILSVHLNGVKEMQQAATQDLARMQAVTLLSAAEWRVKLSVQQKERPQESPQQEPREQHQQEHGQQQQQEKQGTQDPEKLQHEVEEQVQKMLNQLQRPLWAVTATARALAATQKSYGEIESKYRHATEVWTSEIDGIMRAGIYLSSSSYWLAAASCYAISETERLRLADLEWKVWSSGRQRRRQQGSSQQDGEAKQQPDVEDLETDPFQRRNEQLVSLLQQFYVSADRVGDGLLAMGAAARSISAGHLSLYGLLETGERQARLYEQMRNDLDRIQTAMEAISRLRVLLQMPEPPAAAGTGHTEAVLSKLLPLAKTASAIARRVSGELSFKHAEEMADFAETEEAIRAEEDASAIGADTRLAFGEDYREQQKRRLQQQEEREAAVRLEANKAVYAYERLSGALNSLVMEEQTEAALVAASKTVNMAEEAVAAKVRQDIWGLENAEGRAAFQVACTQAEKHEQAVAAATAAAQATALAAAEQQRAAHMNSFGSTSVQRQQQVSTETETGVKEATDQPEDTRSGTERRRSTEAGIGAVEGTAAWKTQQQQQESDTASAGKLLAQ</sequence>
<feature type="compositionally biased region" description="Polar residues" evidence="1">
    <location>
        <begin position="1019"/>
        <end position="1031"/>
    </location>
</feature>
<feature type="compositionally biased region" description="Basic and acidic residues" evidence="1">
    <location>
        <begin position="984"/>
        <end position="1006"/>
    </location>
</feature>
<proteinExistence type="predicted"/>
<feature type="region of interest" description="Disordered" evidence="1">
    <location>
        <begin position="659"/>
        <end position="680"/>
    </location>
</feature>
<feature type="region of interest" description="Disordered" evidence="1">
    <location>
        <begin position="967"/>
        <end position="1039"/>
    </location>
</feature>
<dbReference type="VEuPathDB" id="ToxoDB:ENH_00026660"/>
<evidence type="ECO:0000313" key="3">
    <source>
        <dbReference type="EMBL" id="CDJ64994.1"/>
    </source>
</evidence>
<dbReference type="PROSITE" id="PS51257">
    <property type="entry name" value="PROKAR_LIPOPROTEIN"/>
    <property type="match status" value="1"/>
</dbReference>
<evidence type="ECO:0000313" key="4">
    <source>
        <dbReference type="Proteomes" id="UP000030754"/>
    </source>
</evidence>
<accession>U6MR81</accession>
<dbReference type="RefSeq" id="XP_013433461.1">
    <property type="nucleotide sequence ID" value="XM_013578007.1"/>
</dbReference>
<feature type="compositionally biased region" description="Low complexity" evidence="1">
    <location>
        <begin position="541"/>
        <end position="553"/>
    </location>
</feature>
<feature type="transmembrane region" description="Helical" evidence="2">
    <location>
        <begin position="41"/>
        <end position="60"/>
    </location>
</feature>